<evidence type="ECO:0000259" key="17">
    <source>
        <dbReference type="Pfam" id="PF03717"/>
    </source>
</evidence>
<dbReference type="PANTHER" id="PTHR30627">
    <property type="entry name" value="PEPTIDOGLYCAN D,D-TRANSPEPTIDASE"/>
    <property type="match status" value="1"/>
</dbReference>
<name>A0A074J6L0_9RHOB</name>
<feature type="domain" description="Penicillin-binding protein dimerisation" evidence="17">
    <location>
        <begin position="62"/>
        <end position="236"/>
    </location>
</feature>
<dbReference type="GO" id="GO:0009002">
    <property type="term" value="F:serine-type D-Ala-D-Ala carboxypeptidase activity"/>
    <property type="evidence" value="ECO:0007669"/>
    <property type="project" value="InterPro"/>
</dbReference>
<dbReference type="PANTHER" id="PTHR30627:SF2">
    <property type="entry name" value="PEPTIDOGLYCAN D,D-TRANSPEPTIDASE MRDA"/>
    <property type="match status" value="1"/>
</dbReference>
<dbReference type="InterPro" id="IPR036138">
    <property type="entry name" value="PBP_dimer_sf"/>
</dbReference>
<accession>A0A074J6L0</accession>
<feature type="transmembrane region" description="Helical" evidence="15">
    <location>
        <begin position="20"/>
        <end position="37"/>
    </location>
</feature>
<dbReference type="Pfam" id="PF00905">
    <property type="entry name" value="Transpeptidase"/>
    <property type="match status" value="1"/>
</dbReference>
<dbReference type="Proteomes" id="UP000027432">
    <property type="component" value="Unassembled WGS sequence"/>
</dbReference>
<proteinExistence type="predicted"/>
<dbReference type="GO" id="GO:0071555">
    <property type="term" value="P:cell wall organization"/>
    <property type="evidence" value="ECO:0007669"/>
    <property type="project" value="UniProtKB-KW"/>
</dbReference>
<evidence type="ECO:0000256" key="3">
    <source>
        <dbReference type="ARBA" id="ARBA00022475"/>
    </source>
</evidence>
<keyword evidence="12 15" id="KW-0472">Membrane</keyword>
<dbReference type="eggNOG" id="COG0768">
    <property type="taxonomic scope" value="Bacteria"/>
</dbReference>
<dbReference type="InterPro" id="IPR012338">
    <property type="entry name" value="Beta-lactam/transpept-like"/>
</dbReference>
<keyword evidence="19" id="KW-1185">Reference proteome</keyword>
<comment type="caution">
    <text evidence="18">The sequence shown here is derived from an EMBL/GenBank/DDBJ whole genome shotgun (WGS) entry which is preliminary data.</text>
</comment>
<evidence type="ECO:0000256" key="8">
    <source>
        <dbReference type="ARBA" id="ARBA00022801"/>
    </source>
</evidence>
<dbReference type="GO" id="GO:0008360">
    <property type="term" value="P:regulation of cell shape"/>
    <property type="evidence" value="ECO:0007669"/>
    <property type="project" value="UniProtKB-KW"/>
</dbReference>
<dbReference type="AlphaFoldDB" id="A0A074J6L0"/>
<evidence type="ECO:0000256" key="6">
    <source>
        <dbReference type="ARBA" id="ARBA00022670"/>
    </source>
</evidence>
<keyword evidence="13" id="KW-0961">Cell wall biogenesis/degradation</keyword>
<dbReference type="Pfam" id="PF03717">
    <property type="entry name" value="PBP_dimer"/>
    <property type="match status" value="1"/>
</dbReference>
<dbReference type="SUPFAM" id="SSF56601">
    <property type="entry name" value="beta-lactamase/transpeptidase-like"/>
    <property type="match status" value="1"/>
</dbReference>
<evidence type="ECO:0000256" key="15">
    <source>
        <dbReference type="SAM" id="Phobius"/>
    </source>
</evidence>
<keyword evidence="6" id="KW-0645">Protease</keyword>
<dbReference type="InterPro" id="IPR005311">
    <property type="entry name" value="PBP_dimer"/>
</dbReference>
<protein>
    <recommendedName>
        <fullName evidence="20">Penicillin-binding protein 2</fullName>
    </recommendedName>
</protein>
<evidence type="ECO:0000256" key="12">
    <source>
        <dbReference type="ARBA" id="ARBA00023136"/>
    </source>
</evidence>
<evidence type="ECO:0000256" key="14">
    <source>
        <dbReference type="SAM" id="MobiDB-lite"/>
    </source>
</evidence>
<dbReference type="GO" id="GO:0009252">
    <property type="term" value="P:peptidoglycan biosynthetic process"/>
    <property type="evidence" value="ECO:0007669"/>
    <property type="project" value="UniProtKB-KW"/>
</dbReference>
<keyword evidence="7 15" id="KW-0812">Transmembrane</keyword>
<evidence type="ECO:0000259" key="16">
    <source>
        <dbReference type="Pfam" id="PF00905"/>
    </source>
</evidence>
<keyword evidence="8" id="KW-0378">Hydrolase</keyword>
<dbReference type="InterPro" id="IPR017790">
    <property type="entry name" value="Penicillin-binding_protein_2"/>
</dbReference>
<evidence type="ECO:0000313" key="19">
    <source>
        <dbReference type="Proteomes" id="UP000027432"/>
    </source>
</evidence>
<feature type="domain" description="Penicillin-binding protein transpeptidase" evidence="16">
    <location>
        <begin position="269"/>
        <end position="603"/>
    </location>
</feature>
<dbReference type="EMBL" id="AUND01000039">
    <property type="protein sequence ID" value="KEO51243.1"/>
    <property type="molecule type" value="Genomic_DNA"/>
</dbReference>
<dbReference type="GO" id="GO:0006508">
    <property type="term" value="P:proteolysis"/>
    <property type="evidence" value="ECO:0007669"/>
    <property type="project" value="UniProtKB-KW"/>
</dbReference>
<keyword evidence="4" id="KW-0997">Cell inner membrane</keyword>
<dbReference type="Gene3D" id="3.90.1310.10">
    <property type="entry name" value="Penicillin-binding protein 2a (Domain 2)"/>
    <property type="match status" value="1"/>
</dbReference>
<keyword evidence="11 15" id="KW-1133">Transmembrane helix</keyword>
<dbReference type="OrthoDB" id="9766847at2"/>
<reference evidence="18 19" key="1">
    <citation type="submission" date="2013-07" db="EMBL/GenBank/DDBJ databases">
        <title>Thioclava pacifica DSM 10166 Genome Sequencing.</title>
        <authorList>
            <person name="Lai Q."/>
            <person name="Shao Z."/>
        </authorList>
    </citation>
    <scope>NUCLEOTIDE SEQUENCE [LARGE SCALE GENOMIC DNA]</scope>
    <source>
        <strain evidence="18 19">DSM 10166</strain>
    </source>
</reference>
<dbReference type="STRING" id="1353537.TP2_12680"/>
<evidence type="ECO:0000256" key="1">
    <source>
        <dbReference type="ARBA" id="ARBA00004167"/>
    </source>
</evidence>
<sequence length="649" mass="71411">MRRSPKDTEESTRRITRRGLMLGGAQVAVMAVLAARMRKMQLEDADQYRLLAEGNSVKIRLIPPARGLIFDRNGVLLAGNEQNYRVTITREDTDDVEATLAELRRLIPITDADAADILHDIRRRPPTTPVTVADRLTWDEFSRVAVNGPSLPGVNPDVGLSRLYPRDDDFAHVIGYVGPVSDFDLSKMEDPDPLLLIPKFQLGKSGIEAKEEAVLRGEAGQRRVEVNSAGREMRELSREPGKPGENIQLTIDYRLQNYALQRLEEESAATVVIDVTNGDVLACASAPSFDPNLFVRGISVADYRRLTQDDHRPLADKTVQGLYPPGSTYKMVTALAALEAGLVTPEETVWCPGYVEIAGRRFHCWKRAGHGHVNMTKSLEQSCDVYYYELSQRVGIDKMSDMARRLGVGVKPDLPMSAVKEGVAPTKEWKQERYGKDWLIGDTANAAIGQGYVLASPMHLAIMAARIASGKKVEPRLIRARDGVEQPVHVSDDLGIEKSYLDSVRKGMTAVVNSARGTARGSRIEMKEWLMAGKTGTSQVRNITKAERARGVIRNDQLPWNRRDHALFVAFAPIDNPRYAVSVVVEHGSGGSTAAAPIARDVLLFALAGGLPPDDAYPSSARAKAKELNDSLDLVDPESVQKPQARSRA</sequence>
<evidence type="ECO:0000256" key="13">
    <source>
        <dbReference type="ARBA" id="ARBA00023316"/>
    </source>
</evidence>
<evidence type="ECO:0000256" key="10">
    <source>
        <dbReference type="ARBA" id="ARBA00022984"/>
    </source>
</evidence>
<dbReference type="NCBIfam" id="TIGR03423">
    <property type="entry name" value="pbp2_mrdA"/>
    <property type="match status" value="1"/>
</dbReference>
<evidence type="ECO:0000256" key="9">
    <source>
        <dbReference type="ARBA" id="ARBA00022960"/>
    </source>
</evidence>
<feature type="region of interest" description="Disordered" evidence="14">
    <location>
        <begin position="628"/>
        <end position="649"/>
    </location>
</feature>
<dbReference type="RefSeq" id="WP_038079356.1">
    <property type="nucleotide sequence ID" value="NZ_AUND01000039.1"/>
</dbReference>
<evidence type="ECO:0000313" key="18">
    <source>
        <dbReference type="EMBL" id="KEO51243.1"/>
    </source>
</evidence>
<evidence type="ECO:0000256" key="5">
    <source>
        <dbReference type="ARBA" id="ARBA00022645"/>
    </source>
</evidence>
<keyword evidence="9" id="KW-0133">Cell shape</keyword>
<evidence type="ECO:0000256" key="7">
    <source>
        <dbReference type="ARBA" id="ARBA00022692"/>
    </source>
</evidence>
<dbReference type="Gene3D" id="3.40.710.10">
    <property type="entry name" value="DD-peptidase/beta-lactamase superfamily"/>
    <property type="match status" value="1"/>
</dbReference>
<dbReference type="InterPro" id="IPR050515">
    <property type="entry name" value="Beta-lactam/transpept"/>
</dbReference>
<dbReference type="InterPro" id="IPR001460">
    <property type="entry name" value="PCN-bd_Tpept"/>
</dbReference>
<evidence type="ECO:0000256" key="11">
    <source>
        <dbReference type="ARBA" id="ARBA00022989"/>
    </source>
</evidence>
<evidence type="ECO:0008006" key="20">
    <source>
        <dbReference type="Google" id="ProtNLM"/>
    </source>
</evidence>
<dbReference type="SUPFAM" id="SSF56519">
    <property type="entry name" value="Penicillin binding protein dimerisation domain"/>
    <property type="match status" value="1"/>
</dbReference>
<dbReference type="GO" id="GO:0008658">
    <property type="term" value="F:penicillin binding"/>
    <property type="evidence" value="ECO:0007669"/>
    <property type="project" value="InterPro"/>
</dbReference>
<dbReference type="GO" id="GO:0005886">
    <property type="term" value="C:plasma membrane"/>
    <property type="evidence" value="ECO:0007669"/>
    <property type="project" value="UniProtKB-SubCell"/>
</dbReference>
<keyword evidence="5" id="KW-0121">Carboxypeptidase</keyword>
<dbReference type="GO" id="GO:0071972">
    <property type="term" value="F:peptidoglycan L,D-transpeptidase activity"/>
    <property type="evidence" value="ECO:0007669"/>
    <property type="project" value="TreeGrafter"/>
</dbReference>
<gene>
    <name evidence="18" type="ORF">TP2_12680</name>
</gene>
<comment type="subcellular location">
    <subcellularLocation>
        <location evidence="2">Cell membrane</location>
    </subcellularLocation>
    <subcellularLocation>
        <location evidence="1">Membrane</location>
        <topology evidence="1">Single-pass membrane protein</topology>
    </subcellularLocation>
</comment>
<keyword evidence="3" id="KW-1003">Cell membrane</keyword>
<evidence type="ECO:0000256" key="4">
    <source>
        <dbReference type="ARBA" id="ARBA00022519"/>
    </source>
</evidence>
<evidence type="ECO:0000256" key="2">
    <source>
        <dbReference type="ARBA" id="ARBA00004236"/>
    </source>
</evidence>
<keyword evidence="10" id="KW-0573">Peptidoglycan synthesis</keyword>
<organism evidence="18 19">
    <name type="scientific">Thioclava pacifica DSM 10166</name>
    <dbReference type="NCBI Taxonomy" id="1353537"/>
    <lineage>
        <taxon>Bacteria</taxon>
        <taxon>Pseudomonadati</taxon>
        <taxon>Pseudomonadota</taxon>
        <taxon>Alphaproteobacteria</taxon>
        <taxon>Rhodobacterales</taxon>
        <taxon>Paracoccaceae</taxon>
        <taxon>Thioclava</taxon>
    </lineage>
</organism>